<dbReference type="PANTHER" id="PTHR37031:SF2">
    <property type="entry name" value="PHOD-LIKE PHOSPHATASE METALLOPHOSPHATASE DOMAIN-CONTAINING PROTEIN"/>
    <property type="match status" value="1"/>
</dbReference>
<organism evidence="1 2">
    <name type="scientific">Caulobacter zeae</name>
    <dbReference type="NCBI Taxonomy" id="2055137"/>
    <lineage>
        <taxon>Bacteria</taxon>
        <taxon>Pseudomonadati</taxon>
        <taxon>Pseudomonadota</taxon>
        <taxon>Alphaproteobacteria</taxon>
        <taxon>Caulobacterales</taxon>
        <taxon>Caulobacteraceae</taxon>
        <taxon>Caulobacter</taxon>
    </lineage>
</organism>
<reference evidence="1 2" key="1">
    <citation type="submission" date="2017-12" db="EMBL/GenBank/DDBJ databases">
        <title>The genome sequence of Caulobacter sp. 410.</title>
        <authorList>
            <person name="Gao J."/>
            <person name="Mao X."/>
            <person name="Sun J."/>
        </authorList>
    </citation>
    <scope>NUCLEOTIDE SEQUENCE [LARGE SCALE GENOMIC DNA]</scope>
    <source>
        <strain evidence="1 2">410</strain>
    </source>
</reference>
<gene>
    <name evidence="1" type="ORF">SGCZBJ_17715</name>
</gene>
<dbReference type="RefSeq" id="WP_101719293.1">
    <property type="nucleotide sequence ID" value="NZ_PJRS01000038.1"/>
</dbReference>
<evidence type="ECO:0000313" key="2">
    <source>
        <dbReference type="Proteomes" id="UP000234479"/>
    </source>
</evidence>
<dbReference type="InterPro" id="IPR038607">
    <property type="entry name" value="PhoD-like_sf"/>
</dbReference>
<dbReference type="Proteomes" id="UP000234479">
    <property type="component" value="Unassembled WGS sequence"/>
</dbReference>
<keyword evidence="2" id="KW-1185">Reference proteome</keyword>
<name>A0A2N5D971_9CAUL</name>
<evidence type="ECO:0000313" key="1">
    <source>
        <dbReference type="EMBL" id="PLR22614.1"/>
    </source>
</evidence>
<accession>A0A2N5D971</accession>
<evidence type="ECO:0008006" key="3">
    <source>
        <dbReference type="Google" id="ProtNLM"/>
    </source>
</evidence>
<proteinExistence type="predicted"/>
<comment type="caution">
    <text evidence="1">The sequence shown here is derived from an EMBL/GenBank/DDBJ whole genome shotgun (WGS) entry which is preliminary data.</text>
</comment>
<protein>
    <recommendedName>
        <fullName evidence="3">PhoD-like phosphatase metallophosphatase domain-containing protein</fullName>
    </recommendedName>
</protein>
<dbReference type="AlphaFoldDB" id="A0A2N5D971"/>
<dbReference type="PANTHER" id="PTHR37031">
    <property type="entry name" value="METALLOPHOSPHATASE BINDING DOMAIN PROTEIN"/>
    <property type="match status" value="1"/>
</dbReference>
<dbReference type="OrthoDB" id="327733at2"/>
<sequence length="848" mass="92551">MLSARLESLPLVVCGPILRRTDDQSVTVWVALRKARTVRLEVYAETQGGGWTDTVLHGDATTARVGDNLHILAITAKSGSLSWGKRYAYNLFFAEIAGAAPDDAGVGELFAPAYGGRTGVVAASTQEAKALLTYGPDGPSLPSFVLPPGPSGAGGASPINGLRIVHGSCRKAHGQGEDALPILDDMIRASLASGATAPRPHMLLLTGDQIYADDVADALLALVIDAGKTLVGWPVEAENKTLPGPGFRSDFAKAIGLSGMEGPGGESATTAKSHLMRFSEFAAMYLFAWSDVLWPAPNQVPTLEQVFVNLSAKQREKRAELFEKERLRLQGYRATLPKVRRALANTPTYMIFDDHEVTDDWNLTSGWERKVYQRDNVGGRRHVLNGLLAYALFQAWGNTPEQFETKSPDTPGGKLLKALSLWRGHPGETHEAMISACLNIPVYDGRRRAASPAYEDILHWHYDIQTPGFQCLVLDTRTMRGFPGGPDDPPDQLDDLGFERQIRGARRPSPPADMTMVVATTNVVSEPVTEAVVEISGMRPPVAFDRGDAWTGQTPAFERLLVELAYRTAPASETHRRAHFAIATGDIHYGFAVRGQYWSSKGGYRPADAPWPDGGKLEVVFAEFTSSPFHNQDFKTGALHNYAFGSVADVQFLGGLMNASWIGWRKPPKRSDLDIKPDPQPSTLDWLANPALTKLAVEVRKYRTRRREELLASTPALLRLNGFPAGSLVSKAPDWAYRLDFIMDETPSPMAASIPPATGSDKARARQMDALTGAYGAYADEAAGRILVGRNNIGEIRFEWPAGDNKALVQKLWWRLVDGAVAQPLTEYRVPFGFQEPAFPKPTYPGEQ</sequence>
<dbReference type="EMBL" id="PJRS01000038">
    <property type="protein sequence ID" value="PLR22614.1"/>
    <property type="molecule type" value="Genomic_DNA"/>
</dbReference>
<dbReference type="Gene3D" id="3.60.21.70">
    <property type="entry name" value="PhoD-like phosphatase"/>
    <property type="match status" value="1"/>
</dbReference>